<sequence>MASVLRMRDVPGTMRQKKTGENRFARFKALHHAAEPLLLPNAWDYASAAALEAAGFAAVGTTSLGVAVAAGKPDAQAAALEETIALAGVLARLPCPVTVDLEAGFGDPAETADLAARLAALGIAGVNIEDGRPDGSLSDPERLRATVRAVKERVPDLFVNARTDAFWLSAPHPLEAAITRIRAYAEAGADGVFVPAIVSDEHIAAVVGAVDVPVNVLFLPDHHTVSGLASLGVRRISMGSLLFRAALAAVLRTANAVRTGEEITEKIPGYAEVNDLAAPLESRP</sequence>
<reference evidence="2" key="1">
    <citation type="journal article" date="2019" name="Int. J. Syst. Evol. Microbiol.">
        <title>The Global Catalogue of Microorganisms (GCM) 10K type strain sequencing project: providing services to taxonomists for standard genome sequencing and annotation.</title>
        <authorList>
            <consortium name="The Broad Institute Genomics Platform"/>
            <consortium name="The Broad Institute Genome Sequencing Center for Infectious Disease"/>
            <person name="Wu L."/>
            <person name="Ma J."/>
        </authorList>
    </citation>
    <scope>NUCLEOTIDE SEQUENCE [LARGE SCALE GENOMIC DNA]</scope>
    <source>
        <strain evidence="2">JCM 10696</strain>
    </source>
</reference>
<organism evidence="1 2">
    <name type="scientific">Actinocorallia libanotica</name>
    <dbReference type="NCBI Taxonomy" id="46162"/>
    <lineage>
        <taxon>Bacteria</taxon>
        <taxon>Bacillati</taxon>
        <taxon>Actinomycetota</taxon>
        <taxon>Actinomycetes</taxon>
        <taxon>Streptosporangiales</taxon>
        <taxon>Thermomonosporaceae</taxon>
        <taxon>Actinocorallia</taxon>
    </lineage>
</organism>
<dbReference type="CDD" id="cd00377">
    <property type="entry name" value="ICL_PEPM"/>
    <property type="match status" value="1"/>
</dbReference>
<protein>
    <submittedName>
        <fullName evidence="1">Isocitrate lyase/phosphoenolpyruvate mutase family protein</fullName>
    </submittedName>
</protein>
<dbReference type="Gene3D" id="3.20.20.60">
    <property type="entry name" value="Phosphoenolpyruvate-binding domains"/>
    <property type="match status" value="1"/>
</dbReference>
<gene>
    <name evidence="1" type="ORF">GCM10009550_46480</name>
</gene>
<dbReference type="PANTHER" id="PTHR42905:SF16">
    <property type="entry name" value="CARBOXYPHOSPHONOENOLPYRUVATE PHOSPHONOMUTASE-LIKE PROTEIN (AFU_ORTHOLOGUE AFUA_5G07230)"/>
    <property type="match status" value="1"/>
</dbReference>
<dbReference type="InterPro" id="IPR039556">
    <property type="entry name" value="ICL/PEPM"/>
</dbReference>
<comment type="caution">
    <text evidence="1">The sequence shown here is derived from an EMBL/GenBank/DDBJ whole genome shotgun (WGS) entry which is preliminary data.</text>
</comment>
<dbReference type="InterPro" id="IPR015813">
    <property type="entry name" value="Pyrv/PenolPyrv_kinase-like_dom"/>
</dbReference>
<name>A0ABP4C0V0_9ACTN</name>
<dbReference type="InterPro" id="IPR040442">
    <property type="entry name" value="Pyrv_kinase-like_dom_sf"/>
</dbReference>
<dbReference type="SUPFAM" id="SSF51621">
    <property type="entry name" value="Phosphoenolpyruvate/pyruvate domain"/>
    <property type="match status" value="1"/>
</dbReference>
<dbReference type="GO" id="GO:0016829">
    <property type="term" value="F:lyase activity"/>
    <property type="evidence" value="ECO:0007669"/>
    <property type="project" value="UniProtKB-KW"/>
</dbReference>
<keyword evidence="1" id="KW-0456">Lyase</keyword>
<proteinExistence type="predicted"/>
<keyword evidence="2" id="KW-1185">Reference proteome</keyword>
<dbReference type="Pfam" id="PF13714">
    <property type="entry name" value="PEP_mutase"/>
    <property type="match status" value="1"/>
</dbReference>
<evidence type="ECO:0000313" key="1">
    <source>
        <dbReference type="EMBL" id="GAA0958213.1"/>
    </source>
</evidence>
<dbReference type="Proteomes" id="UP001500665">
    <property type="component" value="Unassembled WGS sequence"/>
</dbReference>
<evidence type="ECO:0000313" key="2">
    <source>
        <dbReference type="Proteomes" id="UP001500665"/>
    </source>
</evidence>
<dbReference type="EMBL" id="BAAAHH010000020">
    <property type="protein sequence ID" value="GAA0958213.1"/>
    <property type="molecule type" value="Genomic_DNA"/>
</dbReference>
<dbReference type="PANTHER" id="PTHR42905">
    <property type="entry name" value="PHOSPHOENOLPYRUVATE CARBOXYLASE"/>
    <property type="match status" value="1"/>
</dbReference>
<accession>A0ABP4C0V0</accession>